<evidence type="ECO:0000313" key="1">
    <source>
        <dbReference type="EMBL" id="NWF08387.1"/>
    </source>
</evidence>
<protein>
    <submittedName>
        <fullName evidence="1">YkgJ family cysteine cluster protein</fullName>
    </submittedName>
</protein>
<organism evidence="1 2">
    <name type="scientific">Pseudomonas salomonii</name>
    <dbReference type="NCBI Taxonomy" id="191391"/>
    <lineage>
        <taxon>Bacteria</taxon>
        <taxon>Pseudomonadati</taxon>
        <taxon>Pseudomonadota</taxon>
        <taxon>Gammaproteobacteria</taxon>
        <taxon>Pseudomonadales</taxon>
        <taxon>Pseudomonadaceae</taxon>
        <taxon>Pseudomonas</taxon>
    </lineage>
</organism>
<name>A0A7Y8GDJ1_9PSED</name>
<dbReference type="EMBL" id="JACAQV010000010">
    <property type="protein sequence ID" value="NWF08387.1"/>
    <property type="molecule type" value="Genomic_DNA"/>
</dbReference>
<dbReference type="InterPro" id="IPR005358">
    <property type="entry name" value="Puta_zinc/iron-chelating_dom"/>
</dbReference>
<accession>A0A7Y8GDJ1</accession>
<dbReference type="Proteomes" id="UP000561369">
    <property type="component" value="Unassembled WGS sequence"/>
</dbReference>
<reference evidence="1 2" key="1">
    <citation type="submission" date="2020-04" db="EMBL/GenBank/DDBJ databases">
        <title>Molecular characterization of pseudomonads from Agaricus bisporus reveal novel blotch 2 pathogens in Western Europe.</title>
        <authorList>
            <person name="Taparia T."/>
            <person name="Krijger M."/>
            <person name="Haynes E."/>
            <person name="Elpinstone J.G."/>
            <person name="Noble R."/>
            <person name="Van Der Wolf J."/>
        </authorList>
    </citation>
    <scope>NUCLEOTIDE SEQUENCE [LARGE SCALE GENOMIC DNA]</scope>
    <source>
        <strain evidence="1 2">IPO3765</strain>
    </source>
</reference>
<dbReference type="AlphaFoldDB" id="A0A7Y8GDJ1"/>
<comment type="caution">
    <text evidence="1">The sequence shown here is derived from an EMBL/GenBank/DDBJ whole genome shotgun (WGS) entry which is preliminary data.</text>
</comment>
<proteinExistence type="predicted"/>
<dbReference type="Pfam" id="PF03692">
    <property type="entry name" value="CxxCxxCC"/>
    <property type="match status" value="1"/>
</dbReference>
<evidence type="ECO:0000313" key="2">
    <source>
        <dbReference type="Proteomes" id="UP000561369"/>
    </source>
</evidence>
<sequence length="98" mass="11153">MQAFPCTQCGLCCRNVHLAPETRYLDRGDGACKHYSEADKGCSVYAERPDICRVDRQYELNYAGLHTWDEFVALNLQVCRSLQEQAQPVRWAAEATPL</sequence>
<dbReference type="RefSeq" id="WP_139114112.1">
    <property type="nucleotide sequence ID" value="NZ_JACAQV010000010.1"/>
</dbReference>
<gene>
    <name evidence="1" type="ORF">HX810_12050</name>
</gene>